<proteinExistence type="predicted"/>
<evidence type="ECO:0000313" key="1">
    <source>
        <dbReference type="EMBL" id="PIV86957.1"/>
    </source>
</evidence>
<dbReference type="AlphaFoldDB" id="A0A2M7FCX1"/>
<accession>A0A2M7FCX1</accession>
<gene>
    <name evidence="1" type="ORF">COW49_02335</name>
</gene>
<comment type="caution">
    <text evidence="1">The sequence shown here is derived from an EMBL/GenBank/DDBJ whole genome shotgun (WGS) entry which is preliminary data.</text>
</comment>
<evidence type="ECO:0000313" key="2">
    <source>
        <dbReference type="Proteomes" id="UP000228497"/>
    </source>
</evidence>
<protein>
    <submittedName>
        <fullName evidence="1">Uncharacterized protein</fullName>
    </submittedName>
</protein>
<name>A0A2M7FCX1_9BACT</name>
<sequence>MRAAPDGSIAASTRPIAIASMRFLKDTDSANAGAMRWMAFASRSAFLYIKTLRMSFPKMLLNILFSKTKSPE</sequence>
<dbReference type="EMBL" id="PFFD01000105">
    <property type="protein sequence ID" value="PIV86957.1"/>
    <property type="molecule type" value="Genomic_DNA"/>
</dbReference>
<organism evidence="1 2">
    <name type="scientific">Candidatus Kaiserbacteria bacterium CG17_big_fil_post_rev_8_21_14_2_50_51_7</name>
    <dbReference type="NCBI Taxonomy" id="1974613"/>
    <lineage>
        <taxon>Bacteria</taxon>
        <taxon>Candidatus Kaiseribacteriota</taxon>
    </lineage>
</organism>
<reference evidence="2" key="1">
    <citation type="submission" date="2017-09" db="EMBL/GenBank/DDBJ databases">
        <title>Depth-based differentiation of microbial function through sediment-hosted aquifers and enrichment of novel symbionts in the deep terrestrial subsurface.</title>
        <authorList>
            <person name="Probst A.J."/>
            <person name="Ladd B."/>
            <person name="Jarett J.K."/>
            <person name="Geller-Mcgrath D.E."/>
            <person name="Sieber C.M.K."/>
            <person name="Emerson J.B."/>
            <person name="Anantharaman K."/>
            <person name="Thomas B.C."/>
            <person name="Malmstrom R."/>
            <person name="Stieglmeier M."/>
            <person name="Klingl A."/>
            <person name="Woyke T."/>
            <person name="Ryan C.M."/>
            <person name="Banfield J.F."/>
        </authorList>
    </citation>
    <scope>NUCLEOTIDE SEQUENCE [LARGE SCALE GENOMIC DNA]</scope>
</reference>
<dbReference type="Proteomes" id="UP000228497">
    <property type="component" value="Unassembled WGS sequence"/>
</dbReference>